<dbReference type="GO" id="GO:0008541">
    <property type="term" value="C:proteasome regulatory particle, lid subcomplex"/>
    <property type="evidence" value="ECO:0007669"/>
    <property type="project" value="TreeGrafter"/>
</dbReference>
<evidence type="ECO:0000313" key="9">
    <source>
        <dbReference type="Proteomes" id="UP001360560"/>
    </source>
</evidence>
<dbReference type="PANTHER" id="PTHR12225:SF0">
    <property type="entry name" value="PROTEASOMAL UBIQUITIN RECEPTOR ADRM1"/>
    <property type="match status" value="1"/>
</dbReference>
<keyword evidence="3" id="KW-0963">Cytoplasm</keyword>
<evidence type="ECO:0000256" key="3">
    <source>
        <dbReference type="ARBA" id="ARBA00022490"/>
    </source>
</evidence>
<protein>
    <submittedName>
        <fullName evidence="8">Proteasome regulatory particle lid subunit</fullName>
    </submittedName>
</protein>
<accession>A0AAV5QP75</accession>
<dbReference type="InterPro" id="IPR038633">
    <property type="entry name" value="Rpn13/ADRM1_Pru_sf"/>
</dbReference>
<dbReference type="GO" id="GO:0061133">
    <property type="term" value="F:endopeptidase activator activity"/>
    <property type="evidence" value="ECO:0007669"/>
    <property type="project" value="TreeGrafter"/>
</dbReference>
<dbReference type="Gene3D" id="2.30.29.70">
    <property type="entry name" value="Proteasomal ubiquitin receptor Rpn13/ADRM1"/>
    <property type="match status" value="1"/>
</dbReference>
<evidence type="ECO:0000256" key="5">
    <source>
        <dbReference type="ARBA" id="ARBA00023242"/>
    </source>
</evidence>
<dbReference type="InterPro" id="IPR006773">
    <property type="entry name" value="Rpn13/ADRM1"/>
</dbReference>
<keyword evidence="4 8" id="KW-0647">Proteasome</keyword>
<name>A0AAV5QP75_9ASCO</name>
<feature type="domain" description="Pru" evidence="7">
    <location>
        <begin position="1"/>
        <end position="131"/>
    </location>
</feature>
<feature type="compositionally biased region" description="Acidic residues" evidence="6">
    <location>
        <begin position="133"/>
        <end position="149"/>
    </location>
</feature>
<dbReference type="InterPro" id="IPR044868">
    <property type="entry name" value="Rpn13/ADRM1_Pru"/>
</dbReference>
<evidence type="ECO:0000256" key="4">
    <source>
        <dbReference type="ARBA" id="ARBA00022942"/>
    </source>
</evidence>
<keyword evidence="9" id="KW-1185">Reference proteome</keyword>
<dbReference type="GO" id="GO:0005737">
    <property type="term" value="C:cytoplasm"/>
    <property type="evidence" value="ECO:0007669"/>
    <property type="project" value="UniProtKB-SubCell"/>
</dbReference>
<dbReference type="PANTHER" id="PTHR12225">
    <property type="entry name" value="ADHESION REGULATING MOLECULE 1 110 KDA CELL MEMBRANE GLYCOPROTEIN"/>
    <property type="match status" value="1"/>
</dbReference>
<reference evidence="8 9" key="1">
    <citation type="journal article" date="2023" name="Elife">
        <title>Identification of key yeast species and microbe-microbe interactions impacting larval growth of Drosophila in the wild.</title>
        <authorList>
            <person name="Mure A."/>
            <person name="Sugiura Y."/>
            <person name="Maeda R."/>
            <person name="Honda K."/>
            <person name="Sakurai N."/>
            <person name="Takahashi Y."/>
            <person name="Watada M."/>
            <person name="Katoh T."/>
            <person name="Gotoh A."/>
            <person name="Gotoh Y."/>
            <person name="Taniguchi I."/>
            <person name="Nakamura K."/>
            <person name="Hayashi T."/>
            <person name="Katayama T."/>
            <person name="Uemura T."/>
            <person name="Hattori Y."/>
        </authorList>
    </citation>
    <scope>NUCLEOTIDE SEQUENCE [LARGE SCALE GENOMIC DNA]</scope>
    <source>
        <strain evidence="8 9">SC-9</strain>
    </source>
</reference>
<dbReference type="Proteomes" id="UP001360560">
    <property type="component" value="Unassembled WGS sequence"/>
</dbReference>
<gene>
    <name evidence="8" type="ORF">DASC09_032930</name>
</gene>
<dbReference type="GO" id="GO:0005634">
    <property type="term" value="C:nucleus"/>
    <property type="evidence" value="ECO:0007669"/>
    <property type="project" value="UniProtKB-SubCell"/>
</dbReference>
<evidence type="ECO:0000259" key="7">
    <source>
        <dbReference type="PROSITE" id="PS51917"/>
    </source>
</evidence>
<dbReference type="PROSITE" id="PS51917">
    <property type="entry name" value="PRU"/>
    <property type="match status" value="1"/>
</dbReference>
<sequence>MSVILKFKAGKVDYNEETHKCTPKPLKGEVTIKKVEDDESFYDFSWESREKTAAGVAHNPDEDELLIIPGDVTWKHVKSCTTGRVFCLNFTSGAKSFYWMQDKNDNEDDPSELSAKDKEIAAKIQKLISDDSAAADDDDEDDNDEVMKT</sequence>
<dbReference type="EMBL" id="BTFZ01000011">
    <property type="protein sequence ID" value="GMM35968.1"/>
    <property type="molecule type" value="Genomic_DNA"/>
</dbReference>
<dbReference type="GeneID" id="90073943"/>
<organism evidence="8 9">
    <name type="scientific">Saccharomycopsis crataegensis</name>
    <dbReference type="NCBI Taxonomy" id="43959"/>
    <lineage>
        <taxon>Eukaryota</taxon>
        <taxon>Fungi</taxon>
        <taxon>Dikarya</taxon>
        <taxon>Ascomycota</taxon>
        <taxon>Saccharomycotina</taxon>
        <taxon>Saccharomycetes</taxon>
        <taxon>Saccharomycopsidaceae</taxon>
        <taxon>Saccharomycopsis</taxon>
    </lineage>
</organism>
<comment type="caution">
    <text evidence="8">The sequence shown here is derived from an EMBL/GenBank/DDBJ whole genome shotgun (WGS) entry which is preliminary data.</text>
</comment>
<comment type="subcellular location">
    <subcellularLocation>
        <location evidence="2">Cytoplasm</location>
    </subcellularLocation>
    <subcellularLocation>
        <location evidence="1">Nucleus</location>
    </subcellularLocation>
</comment>
<evidence type="ECO:0000256" key="1">
    <source>
        <dbReference type="ARBA" id="ARBA00004123"/>
    </source>
</evidence>
<dbReference type="RefSeq" id="XP_064852964.1">
    <property type="nucleotide sequence ID" value="XM_064996892.1"/>
</dbReference>
<dbReference type="AlphaFoldDB" id="A0AAV5QP75"/>
<feature type="region of interest" description="Disordered" evidence="6">
    <location>
        <begin position="127"/>
        <end position="149"/>
    </location>
</feature>
<evidence type="ECO:0000256" key="6">
    <source>
        <dbReference type="SAM" id="MobiDB-lite"/>
    </source>
</evidence>
<keyword evidence="5" id="KW-0539">Nucleus</keyword>
<dbReference type="GO" id="GO:0070628">
    <property type="term" value="F:proteasome binding"/>
    <property type="evidence" value="ECO:0007669"/>
    <property type="project" value="TreeGrafter"/>
</dbReference>
<evidence type="ECO:0000256" key="2">
    <source>
        <dbReference type="ARBA" id="ARBA00004496"/>
    </source>
</evidence>
<evidence type="ECO:0000313" key="8">
    <source>
        <dbReference type="EMBL" id="GMM35968.1"/>
    </source>
</evidence>
<proteinExistence type="predicted"/>
<dbReference type="Pfam" id="PF04683">
    <property type="entry name" value="Rpn13_ADRM1_Pru"/>
    <property type="match status" value="1"/>
</dbReference>